<keyword evidence="6 11" id="KW-0547">Nucleotide-binding</keyword>
<keyword evidence="3 11" id="KW-0548">Nucleotidyltransferase</keyword>
<feature type="compositionally biased region" description="Basic residues" evidence="12">
    <location>
        <begin position="381"/>
        <end position="418"/>
    </location>
</feature>
<feature type="compositionally biased region" description="Basic residues" evidence="12">
    <location>
        <begin position="441"/>
        <end position="462"/>
    </location>
</feature>
<dbReference type="FunFam" id="3.40.50.300:FF:000014">
    <property type="entry name" value="DNA polymerase III subunit gamma/tau"/>
    <property type="match status" value="1"/>
</dbReference>
<evidence type="ECO:0000256" key="3">
    <source>
        <dbReference type="ARBA" id="ARBA00022695"/>
    </source>
</evidence>
<evidence type="ECO:0000313" key="14">
    <source>
        <dbReference type="EMBL" id="WCO67351.1"/>
    </source>
</evidence>
<dbReference type="NCBIfam" id="TIGR02397">
    <property type="entry name" value="dnaX_nterm"/>
    <property type="match status" value="1"/>
</dbReference>
<dbReference type="InterPro" id="IPR003593">
    <property type="entry name" value="AAA+_ATPase"/>
</dbReference>
<evidence type="ECO:0000256" key="4">
    <source>
        <dbReference type="ARBA" id="ARBA00022705"/>
    </source>
</evidence>
<comment type="subunit">
    <text evidence="11">DNA polymerase III contains a core (composed of alpha, epsilon and theta chains) that associates with a tau subunit. This core dimerizes to form the POLIII' complex. PolIII' associates with the gamma complex (composed of gamma, delta, delta', psi and chi chains) and with the beta chain to form the complete DNA polymerase III complex.</text>
</comment>
<dbReference type="KEGG" id="ima:PO878_01295"/>
<dbReference type="InterPro" id="IPR050238">
    <property type="entry name" value="DNA_Rep/Repair_Clamp_Loader"/>
</dbReference>
<keyword evidence="15" id="KW-1185">Reference proteome</keyword>
<comment type="catalytic activity">
    <reaction evidence="10 11">
        <text>DNA(n) + a 2'-deoxyribonucleoside 5'-triphosphate = DNA(n+1) + diphosphate</text>
        <dbReference type="Rhea" id="RHEA:22508"/>
        <dbReference type="Rhea" id="RHEA-COMP:17339"/>
        <dbReference type="Rhea" id="RHEA-COMP:17340"/>
        <dbReference type="ChEBI" id="CHEBI:33019"/>
        <dbReference type="ChEBI" id="CHEBI:61560"/>
        <dbReference type="ChEBI" id="CHEBI:173112"/>
        <dbReference type="EC" id="2.7.7.7"/>
    </reaction>
</comment>
<dbReference type="GO" id="GO:0005524">
    <property type="term" value="F:ATP binding"/>
    <property type="evidence" value="ECO:0007669"/>
    <property type="project" value="UniProtKB-KW"/>
</dbReference>
<evidence type="ECO:0000256" key="10">
    <source>
        <dbReference type="ARBA" id="ARBA00049244"/>
    </source>
</evidence>
<accession>A0AAE9Y7X6</accession>
<keyword evidence="4 11" id="KW-0235">DNA replication</keyword>
<dbReference type="InterPro" id="IPR027417">
    <property type="entry name" value="P-loop_NTPase"/>
</dbReference>
<keyword evidence="7" id="KW-0862">Zinc</keyword>
<evidence type="ECO:0000256" key="9">
    <source>
        <dbReference type="ARBA" id="ARBA00022932"/>
    </source>
</evidence>
<evidence type="ECO:0000256" key="1">
    <source>
        <dbReference type="ARBA" id="ARBA00006360"/>
    </source>
</evidence>
<feature type="compositionally biased region" description="Pro residues" evidence="12">
    <location>
        <begin position="512"/>
        <end position="525"/>
    </location>
</feature>
<organism evidence="14 15">
    <name type="scientific">Iamia majanohamensis</name>
    <dbReference type="NCBI Taxonomy" id="467976"/>
    <lineage>
        <taxon>Bacteria</taxon>
        <taxon>Bacillati</taxon>
        <taxon>Actinomycetota</taxon>
        <taxon>Acidimicrobiia</taxon>
        <taxon>Acidimicrobiales</taxon>
        <taxon>Iamiaceae</taxon>
        <taxon>Iamia</taxon>
    </lineage>
</organism>
<evidence type="ECO:0000256" key="11">
    <source>
        <dbReference type="RuleBase" id="RU364063"/>
    </source>
</evidence>
<evidence type="ECO:0000256" key="2">
    <source>
        <dbReference type="ARBA" id="ARBA00022679"/>
    </source>
</evidence>
<dbReference type="EMBL" id="CP116942">
    <property type="protein sequence ID" value="WCO67351.1"/>
    <property type="molecule type" value="Genomic_DNA"/>
</dbReference>
<feature type="region of interest" description="Disordered" evidence="12">
    <location>
        <begin position="366"/>
        <end position="551"/>
    </location>
</feature>
<dbReference type="GO" id="GO:0009360">
    <property type="term" value="C:DNA polymerase III complex"/>
    <property type="evidence" value="ECO:0007669"/>
    <property type="project" value="InterPro"/>
</dbReference>
<name>A0AAE9Y7X6_9ACTN</name>
<dbReference type="Gene3D" id="3.40.50.300">
    <property type="entry name" value="P-loop containing nucleotide triphosphate hydrolases"/>
    <property type="match status" value="1"/>
</dbReference>
<sequence>MAHQALYRRYRSQRFSEVKGQEQVTTALRSAVAEGRVGHAYLFSGPRGTGKTSTARILAKALNCEDLQDGEPCGVCAACVSMQAGTSYDLQELDAASKSKVEDVRTLIESVALGSPGRTKVYILDEVHMLSTGASNALLKTLEEPPDHVVFVLATTDPQKVLPTIRSRTQHFEFHLLPADVLADHVRWVIADAGLDVDEADVEHVLRAGGGSARDTLSALDQAVAGGVSTEGDHAEALAAALVAVDTAAALSAVATATAAGRDPRVLGEALLAHLRDVFLHRMGGPLGHLSEPALARVEGWSAQVTDRQATRALEEVGEALLAMRQAPDPRIPLEVALVRLTRSAPAGGDGGAALDDLEARVARLERGAPAPSADTAARRPTPRRPTPRRPTPPHRRPRTPPGRRTRRPRPRPTRPRRPPVGPVPPRAGRRPGPRWPAAARPRRRPHPLPRALPRRPRRRPPRPAGPRPRPHPRPGPPPPPPLPSRPHRPSPTRRPRHRRRPRRRPLRRSPPRPLRPSLAPPRPTRPARRRPRHPPRPTPSGCGPTTWCPA</sequence>
<feature type="compositionally biased region" description="Basic residues" evidence="12">
    <location>
        <begin position="486"/>
        <end position="511"/>
    </location>
</feature>
<keyword evidence="5" id="KW-0479">Metal-binding</keyword>
<dbReference type="EC" id="2.7.7.7" evidence="11"/>
<dbReference type="Pfam" id="PF13177">
    <property type="entry name" value="DNA_pol3_delta2"/>
    <property type="match status" value="1"/>
</dbReference>
<keyword evidence="2 11" id="KW-0808">Transferase</keyword>
<feature type="compositionally biased region" description="Low complexity" evidence="12">
    <location>
        <begin position="368"/>
        <end position="380"/>
    </location>
</feature>
<dbReference type="SUPFAM" id="SSF52540">
    <property type="entry name" value="P-loop containing nucleoside triphosphate hydrolases"/>
    <property type="match status" value="1"/>
</dbReference>
<dbReference type="PRINTS" id="PR01217">
    <property type="entry name" value="PRICHEXTENSN"/>
</dbReference>
<dbReference type="GO" id="GO:0006261">
    <property type="term" value="P:DNA-templated DNA replication"/>
    <property type="evidence" value="ECO:0007669"/>
    <property type="project" value="TreeGrafter"/>
</dbReference>
<comment type="function">
    <text evidence="11">DNA polymerase III is a complex, multichain enzyme responsible for most of the replicative synthesis in bacteria. This DNA polymerase also exhibits 3' to 5' exonuclease activity.</text>
</comment>
<dbReference type="Proteomes" id="UP001216390">
    <property type="component" value="Chromosome"/>
</dbReference>
<gene>
    <name evidence="11 14" type="primary">dnaX</name>
    <name evidence="14" type="ORF">PO878_01295</name>
</gene>
<proteinExistence type="inferred from homology"/>
<dbReference type="Pfam" id="PF12169">
    <property type="entry name" value="DNA_pol3_gamma3"/>
    <property type="match status" value="1"/>
</dbReference>
<keyword evidence="9 11" id="KW-0239">DNA-directed DNA polymerase</keyword>
<protein>
    <recommendedName>
        <fullName evidence="11">DNA polymerase III subunit gamma/tau</fullName>
        <ecNumber evidence="11">2.7.7.7</ecNumber>
    </recommendedName>
</protein>
<keyword evidence="8 11" id="KW-0067">ATP-binding</keyword>
<evidence type="ECO:0000256" key="7">
    <source>
        <dbReference type="ARBA" id="ARBA00022833"/>
    </source>
</evidence>
<dbReference type="AlphaFoldDB" id="A0AAE9Y7X6"/>
<dbReference type="SUPFAM" id="SSF48019">
    <property type="entry name" value="post-AAA+ oligomerization domain-like"/>
    <property type="match status" value="1"/>
</dbReference>
<dbReference type="Gene3D" id="1.20.272.10">
    <property type="match status" value="1"/>
</dbReference>
<dbReference type="GO" id="GO:0046872">
    <property type="term" value="F:metal ion binding"/>
    <property type="evidence" value="ECO:0007669"/>
    <property type="project" value="UniProtKB-KW"/>
</dbReference>
<feature type="compositionally biased region" description="Pro residues" evidence="12">
    <location>
        <begin position="463"/>
        <end position="485"/>
    </location>
</feature>
<dbReference type="PANTHER" id="PTHR11669:SF0">
    <property type="entry name" value="PROTEIN STICHEL-LIKE 2"/>
    <property type="match status" value="1"/>
</dbReference>
<dbReference type="InterPro" id="IPR022754">
    <property type="entry name" value="DNA_pol_III_gamma-3"/>
</dbReference>
<evidence type="ECO:0000256" key="5">
    <source>
        <dbReference type="ARBA" id="ARBA00022723"/>
    </source>
</evidence>
<dbReference type="PANTHER" id="PTHR11669">
    <property type="entry name" value="REPLICATION FACTOR C / DNA POLYMERASE III GAMMA-TAU SUBUNIT"/>
    <property type="match status" value="1"/>
</dbReference>
<dbReference type="GO" id="GO:0003887">
    <property type="term" value="F:DNA-directed DNA polymerase activity"/>
    <property type="evidence" value="ECO:0007669"/>
    <property type="project" value="UniProtKB-KW"/>
</dbReference>
<feature type="domain" description="AAA+ ATPase" evidence="13">
    <location>
        <begin position="37"/>
        <end position="177"/>
    </location>
</feature>
<comment type="similarity">
    <text evidence="1 11">Belongs to the DnaX/STICHEL family.</text>
</comment>
<reference evidence="14" key="1">
    <citation type="submission" date="2023-01" db="EMBL/GenBank/DDBJ databases">
        <title>The diversity of Class Acidimicrobiia in South China Sea sediment environments and the proposal of Iamia marina sp. nov., a novel species of the genus Iamia.</title>
        <authorList>
            <person name="He Y."/>
            <person name="Tian X."/>
        </authorList>
    </citation>
    <scope>NUCLEOTIDE SEQUENCE</scope>
    <source>
        <strain evidence="14">DSM 19957</strain>
    </source>
</reference>
<evidence type="ECO:0000313" key="15">
    <source>
        <dbReference type="Proteomes" id="UP001216390"/>
    </source>
</evidence>
<dbReference type="RefSeq" id="WP_272736873.1">
    <property type="nucleotide sequence ID" value="NZ_CP116942.1"/>
</dbReference>
<dbReference type="CDD" id="cd00009">
    <property type="entry name" value="AAA"/>
    <property type="match status" value="1"/>
</dbReference>
<evidence type="ECO:0000259" key="13">
    <source>
        <dbReference type="SMART" id="SM00382"/>
    </source>
</evidence>
<dbReference type="SMART" id="SM00382">
    <property type="entry name" value="AAA"/>
    <property type="match status" value="1"/>
</dbReference>
<dbReference type="InterPro" id="IPR012763">
    <property type="entry name" value="DNA_pol_III_sug/sutau_N"/>
</dbReference>
<evidence type="ECO:0000256" key="8">
    <source>
        <dbReference type="ARBA" id="ARBA00022840"/>
    </source>
</evidence>
<feature type="compositionally biased region" description="Basic residues" evidence="12">
    <location>
        <begin position="526"/>
        <end position="536"/>
    </location>
</feature>
<evidence type="ECO:0000256" key="6">
    <source>
        <dbReference type="ARBA" id="ARBA00022741"/>
    </source>
</evidence>
<dbReference type="GO" id="GO:0003677">
    <property type="term" value="F:DNA binding"/>
    <property type="evidence" value="ECO:0007669"/>
    <property type="project" value="InterPro"/>
</dbReference>
<evidence type="ECO:0000256" key="12">
    <source>
        <dbReference type="SAM" id="MobiDB-lite"/>
    </source>
</evidence>
<dbReference type="InterPro" id="IPR008921">
    <property type="entry name" value="DNA_pol3_clamp-load_cplx_C"/>
</dbReference>